<accession>A0A2N1PI30</accession>
<evidence type="ECO:0000256" key="1">
    <source>
        <dbReference type="SAM" id="Phobius"/>
    </source>
</evidence>
<protein>
    <recommendedName>
        <fullName evidence="4">DUF4153 domain-containing protein</fullName>
    </recommendedName>
</protein>
<feature type="transmembrane region" description="Helical" evidence="1">
    <location>
        <begin position="414"/>
        <end position="432"/>
    </location>
</feature>
<feature type="transmembrane region" description="Helical" evidence="1">
    <location>
        <begin position="185"/>
        <end position="206"/>
    </location>
</feature>
<sequence length="469" mass="52771">MFDLESQIRQWKTHVYSTGSIGQNDMEELESHLRDSMDELTDRGLSTEEAFLLAVRRMGDIEVIHEEFSKISTEDLWRQLLVPTDNPITARRNRKELGIVIGLALLGGLLSKIPALFGYGDMDVYSLLYLRNASIFAFFPVAIYLIWKRSLPILRSLLVLSIFPSGALLVNVYPSYEPHHTGLLLSLHLPMLLLFVLLYFFGGPAINREGQPLYATGWRNPNTRLNFVRFVGESFIYAILIGMGGMVLIALTTGTFDLIKIDAFPFITAWIAPFGFFGLFIVAAYLVIQKKNLIESIAPVLARIFTPLFLLVLISLIVAFLITPNQAYENRNMLIWFDIILALVLALTLYSMSSKDFSSNNASAKSQITFWDFLSFGLIISAVIVDTIALSGISMRLSAYGFSANRTAALGENLILLVNLLLLCVGYVRYFLQRQTFQAIVVMQMRFLSVYGVWAACVVIVFPLLFGFR</sequence>
<evidence type="ECO:0008006" key="4">
    <source>
        <dbReference type="Google" id="ProtNLM"/>
    </source>
</evidence>
<feature type="transmembrane region" description="Helical" evidence="1">
    <location>
        <begin position="154"/>
        <end position="173"/>
    </location>
</feature>
<proteinExistence type="predicted"/>
<feature type="transmembrane region" description="Helical" evidence="1">
    <location>
        <begin position="129"/>
        <end position="147"/>
    </location>
</feature>
<gene>
    <name evidence="2" type="ORF">CVV64_20780</name>
</gene>
<feature type="transmembrane region" description="Helical" evidence="1">
    <location>
        <begin position="334"/>
        <end position="352"/>
    </location>
</feature>
<feature type="transmembrane region" description="Helical" evidence="1">
    <location>
        <begin position="97"/>
        <end position="117"/>
    </location>
</feature>
<feature type="transmembrane region" description="Helical" evidence="1">
    <location>
        <begin position="300"/>
        <end position="322"/>
    </location>
</feature>
<keyword evidence="1" id="KW-1133">Transmembrane helix</keyword>
<feature type="transmembrane region" description="Helical" evidence="1">
    <location>
        <begin position="373"/>
        <end position="394"/>
    </location>
</feature>
<name>A0A2N1PI30_9BACT</name>
<reference evidence="2 3" key="1">
    <citation type="journal article" date="2017" name="ISME J.">
        <title>Potential for microbial H2 and metal transformations associated with novel bacteria and archaea in deep terrestrial subsurface sediments.</title>
        <authorList>
            <person name="Hernsdorf A.W."/>
            <person name="Amano Y."/>
            <person name="Miyakawa K."/>
            <person name="Ise K."/>
            <person name="Suzuki Y."/>
            <person name="Anantharaman K."/>
            <person name="Probst A."/>
            <person name="Burstein D."/>
            <person name="Thomas B.C."/>
            <person name="Banfield J.F."/>
        </authorList>
    </citation>
    <scope>NUCLEOTIDE SEQUENCE [LARGE SCALE GENOMIC DNA]</scope>
    <source>
        <strain evidence="2">HGW-Wallbacteria-1</strain>
    </source>
</reference>
<dbReference type="EMBL" id="PGXC01000077">
    <property type="protein sequence ID" value="PKK87984.1"/>
    <property type="molecule type" value="Genomic_DNA"/>
</dbReference>
<feature type="transmembrane region" description="Helical" evidence="1">
    <location>
        <begin position="227"/>
        <end position="251"/>
    </location>
</feature>
<dbReference type="NCBIfam" id="NF038403">
    <property type="entry name" value="perm_prefix_1"/>
    <property type="match status" value="1"/>
</dbReference>
<organism evidence="2 3">
    <name type="scientific">Candidatus Wallbacteria bacterium HGW-Wallbacteria-1</name>
    <dbReference type="NCBI Taxonomy" id="2013854"/>
    <lineage>
        <taxon>Bacteria</taxon>
        <taxon>Candidatus Walliibacteriota</taxon>
    </lineage>
</organism>
<feature type="transmembrane region" description="Helical" evidence="1">
    <location>
        <begin position="444"/>
        <end position="466"/>
    </location>
</feature>
<comment type="caution">
    <text evidence="2">The sequence shown here is derived from an EMBL/GenBank/DDBJ whole genome shotgun (WGS) entry which is preliminary data.</text>
</comment>
<dbReference type="AlphaFoldDB" id="A0A2N1PI30"/>
<dbReference type="InterPro" id="IPR047928">
    <property type="entry name" value="Perm_prefix_1"/>
</dbReference>
<feature type="transmembrane region" description="Helical" evidence="1">
    <location>
        <begin position="263"/>
        <end position="288"/>
    </location>
</feature>
<keyword evidence="1" id="KW-0472">Membrane</keyword>
<evidence type="ECO:0000313" key="3">
    <source>
        <dbReference type="Proteomes" id="UP000233256"/>
    </source>
</evidence>
<evidence type="ECO:0000313" key="2">
    <source>
        <dbReference type="EMBL" id="PKK87984.1"/>
    </source>
</evidence>
<dbReference type="Proteomes" id="UP000233256">
    <property type="component" value="Unassembled WGS sequence"/>
</dbReference>
<keyword evidence="1" id="KW-0812">Transmembrane</keyword>